<evidence type="ECO:0008006" key="6">
    <source>
        <dbReference type="Google" id="ProtNLM"/>
    </source>
</evidence>
<evidence type="ECO:0000256" key="1">
    <source>
        <dbReference type="SAM" id="SignalP"/>
    </source>
</evidence>
<dbReference type="InterPro" id="IPR007921">
    <property type="entry name" value="CHAP_dom"/>
</dbReference>
<dbReference type="AlphaFoldDB" id="A0A1H8TDW0"/>
<keyword evidence="1" id="KW-0732">Signal</keyword>
<evidence type="ECO:0000259" key="2">
    <source>
        <dbReference type="Pfam" id="PF05257"/>
    </source>
</evidence>
<organism evidence="4 5">
    <name type="scientific">Denitrobacterium detoxificans</name>
    <dbReference type="NCBI Taxonomy" id="79604"/>
    <lineage>
        <taxon>Bacteria</taxon>
        <taxon>Bacillati</taxon>
        <taxon>Actinomycetota</taxon>
        <taxon>Coriobacteriia</taxon>
        <taxon>Eggerthellales</taxon>
        <taxon>Eggerthellaceae</taxon>
        <taxon>Denitrobacterium</taxon>
    </lineage>
</organism>
<dbReference type="STRING" id="79604.AAY81_01730"/>
<dbReference type="SUPFAM" id="SSF54001">
    <property type="entry name" value="Cysteine proteinases"/>
    <property type="match status" value="1"/>
</dbReference>
<reference evidence="5" key="1">
    <citation type="submission" date="2016-10" db="EMBL/GenBank/DDBJ databases">
        <authorList>
            <person name="Varghese N."/>
        </authorList>
    </citation>
    <scope>NUCLEOTIDE SEQUENCE [LARGE SCALE GENOMIC DNA]</scope>
    <source>
        <strain evidence="5">DSM 21843</strain>
    </source>
</reference>
<protein>
    <recommendedName>
        <fullName evidence="6">CHAP domain-containing protein</fullName>
    </recommendedName>
</protein>
<evidence type="ECO:0000313" key="4">
    <source>
        <dbReference type="EMBL" id="SEO89289.1"/>
    </source>
</evidence>
<proteinExistence type="predicted"/>
<feature type="domain" description="DUF5648" evidence="3">
    <location>
        <begin position="203"/>
        <end position="331"/>
    </location>
</feature>
<evidence type="ECO:0000313" key="5">
    <source>
        <dbReference type="Proteomes" id="UP000182975"/>
    </source>
</evidence>
<dbReference type="Gene3D" id="3.90.1720.10">
    <property type="entry name" value="endopeptidase domain like (from Nostoc punctiforme)"/>
    <property type="match status" value="1"/>
</dbReference>
<name>A0A1H8TDW0_9ACTN</name>
<feature type="signal peptide" evidence="1">
    <location>
        <begin position="1"/>
        <end position="33"/>
    </location>
</feature>
<feature type="domain" description="Peptidase C51" evidence="2">
    <location>
        <begin position="75"/>
        <end position="152"/>
    </location>
</feature>
<dbReference type="RefSeq" id="WP_205630838.1">
    <property type="nucleotide sequence ID" value="NZ_CP011402.1"/>
</dbReference>
<accession>A0A1H8TDW0</accession>
<keyword evidence="5" id="KW-1185">Reference proteome</keyword>
<feature type="chain" id="PRO_5038704303" description="CHAP domain-containing protein" evidence="1">
    <location>
        <begin position="34"/>
        <end position="332"/>
    </location>
</feature>
<evidence type="ECO:0000259" key="3">
    <source>
        <dbReference type="Pfam" id="PF18885"/>
    </source>
</evidence>
<dbReference type="InterPro" id="IPR038765">
    <property type="entry name" value="Papain-like_cys_pep_sf"/>
</dbReference>
<sequence>MKVLYAKHVRPAQRNRLVAMLAACILVCGLVFASTTPSSAHANASAGILNNGLDGITIDINSDPYAYFATKRSGEYAYGTQGCAWFASARICDLTGIDVTIWSGSNWYYSKYADYGFSTGTSVPTGKALACFTDHVLVIENVSGDTYTISEGGMSSAGSEHGYCQITTMSREDLESASTRGYGSFLGYVYLGVNFPSCESGSMFRLYNPNSGEHFYTASSSERDNLVVCGWTYEGVAWNAPSSGYEVYRLYNPNGGDHHYTMSAEERDWLIGLGWRYEGVGWHSDTAQTTPLYRLYNPNAETGSHHYTMSVEERDGLVALGWNDEGIGWYGL</sequence>
<gene>
    <name evidence="4" type="ORF">SAMN02910314_01522</name>
</gene>
<dbReference type="Proteomes" id="UP000182975">
    <property type="component" value="Unassembled WGS sequence"/>
</dbReference>
<dbReference type="Pfam" id="PF18885">
    <property type="entry name" value="DUF5648"/>
    <property type="match status" value="1"/>
</dbReference>
<dbReference type="Pfam" id="PF05257">
    <property type="entry name" value="CHAP"/>
    <property type="match status" value="1"/>
</dbReference>
<dbReference type="InterPro" id="IPR043708">
    <property type="entry name" value="DUF5648"/>
</dbReference>
<dbReference type="EMBL" id="FOEC01000010">
    <property type="protein sequence ID" value="SEO89289.1"/>
    <property type="molecule type" value="Genomic_DNA"/>
</dbReference>